<feature type="region of interest" description="Disordered" evidence="1">
    <location>
        <begin position="421"/>
        <end position="542"/>
    </location>
</feature>
<dbReference type="EMBL" id="GEBQ01022242">
    <property type="protein sequence ID" value="JAT17735.1"/>
    <property type="molecule type" value="Transcribed_RNA"/>
</dbReference>
<feature type="compositionally biased region" description="Basic residues" evidence="1">
    <location>
        <begin position="513"/>
        <end position="524"/>
    </location>
</feature>
<feature type="region of interest" description="Disordered" evidence="1">
    <location>
        <begin position="636"/>
        <end position="657"/>
    </location>
</feature>
<evidence type="ECO:0000256" key="1">
    <source>
        <dbReference type="SAM" id="MobiDB-lite"/>
    </source>
</evidence>
<feature type="region of interest" description="Disordered" evidence="1">
    <location>
        <begin position="317"/>
        <end position="340"/>
    </location>
</feature>
<sequence length="705" mass="78311">VNSETMYESRLAAPENNFSHLPVNSNNTMSTQHGHRPTVNSETMYDSRLRASEYTLTQQPTNSNSTMRTQQFYNGSTVNNNQFLLSKPTSTLSLRSGTSCAFQVPQTAGSNEYFYRMEEAVETFFNLGDESMMKMIMTMFEHLINMSRIPPLPKNPSEVIDMVSKSVKKKYYFDHVPPMMSAAGSILSMHSDNRYMNDNNTLSSLMPRPPPSIASCSTTFNNNQHAFVQQPTTSSATQTMQPVVALTHMRDNMFSVAQENNQDSVMMPPPAATVSKWRRRRPNNIQMPARSPSPDTSVNLFDFDDSQIALRRDELAVQRAKQRPRGRPPKPTTSRSLKVDTSMKATTNAVDQIDTSLLHGVKKRVTRTGRPVKSPVKYWEGANASKLDSTLQPVEKSITNRKTKIDLDSSLILRNKVVDRNTPPMKNVKGSASSTPLITIPENKEVTEHSKRPYNKKNSSIQDKENCAIQKKKPSKKQNENSTITKSKSTKENAKVTGKPKKPPQSENEIKKQPAKKPANKRKSSGADETVPKKKKVEDTLPIVKDLDISSGDELFGGTMYKKSAYTHQAVSPNAGMLSAKKAAGAAISKETPPCKSVAHLMNSSSRSAFSASSAVMVAPALKRDKVVERVIKKVQKKGNKETLPKPAKKKVEKDNSTLVKSLDNALKNSYSAVTPLNSIKYNVVFGEGESDDSEEEIDEFDDLD</sequence>
<proteinExistence type="predicted"/>
<dbReference type="AlphaFoldDB" id="A0A1B6L265"/>
<accession>A0A1B6L265</accession>
<organism evidence="2">
    <name type="scientific">Graphocephala atropunctata</name>
    <dbReference type="NCBI Taxonomy" id="36148"/>
    <lineage>
        <taxon>Eukaryota</taxon>
        <taxon>Metazoa</taxon>
        <taxon>Ecdysozoa</taxon>
        <taxon>Arthropoda</taxon>
        <taxon>Hexapoda</taxon>
        <taxon>Insecta</taxon>
        <taxon>Pterygota</taxon>
        <taxon>Neoptera</taxon>
        <taxon>Paraneoptera</taxon>
        <taxon>Hemiptera</taxon>
        <taxon>Auchenorrhyncha</taxon>
        <taxon>Membracoidea</taxon>
        <taxon>Cicadellidae</taxon>
        <taxon>Cicadellinae</taxon>
        <taxon>Cicadellini</taxon>
        <taxon>Graphocephala</taxon>
    </lineage>
</organism>
<feature type="compositionally biased region" description="Basic and acidic residues" evidence="1">
    <location>
        <begin position="530"/>
        <end position="539"/>
    </location>
</feature>
<reference evidence="2" key="1">
    <citation type="submission" date="2015-11" db="EMBL/GenBank/DDBJ databases">
        <title>De novo transcriptome assembly of four potential Pierce s Disease insect vectors from Arizona vineyards.</title>
        <authorList>
            <person name="Tassone E.E."/>
        </authorList>
    </citation>
    <scope>NUCLEOTIDE SEQUENCE</scope>
</reference>
<feature type="region of interest" description="Disordered" evidence="1">
    <location>
        <begin position="1"/>
        <end position="23"/>
    </location>
</feature>
<feature type="compositionally biased region" description="Basic and acidic residues" evidence="1">
    <location>
        <begin position="442"/>
        <end position="451"/>
    </location>
</feature>
<feature type="compositionally biased region" description="Basic and acidic residues" evidence="1">
    <location>
        <begin position="639"/>
        <end position="656"/>
    </location>
</feature>
<feature type="non-terminal residue" evidence="2">
    <location>
        <position position="1"/>
    </location>
</feature>
<evidence type="ECO:0000313" key="2">
    <source>
        <dbReference type="EMBL" id="JAT17735.1"/>
    </source>
</evidence>
<name>A0A1B6L265_9HEMI</name>
<gene>
    <name evidence="2" type="ORF">g.44501</name>
</gene>
<protein>
    <submittedName>
        <fullName evidence="2">Uncharacterized protein</fullName>
    </submittedName>
</protein>